<reference evidence="1" key="1">
    <citation type="submission" date="2023-08" db="EMBL/GenBank/DDBJ databases">
        <authorList>
            <person name="Page C.A."/>
            <person name="Perez-Diaz I.M."/>
        </authorList>
    </citation>
    <scope>NUCLEOTIDE SEQUENCE</scope>
    <source>
        <strain evidence="1">7.8.46</strain>
    </source>
</reference>
<name>A0AAW8VQU3_LACPE</name>
<sequence length="218" mass="24609">MPEDNIYQKLQHIHAQVKYIQKSQKATQYSYAGSSDVLGQIHGLMDDEKLLLLPTIINHHLESVANRKGSMTYFTELDMVMTWINTENPDEKLECPWYAQGVDIAGEKGVGKALTYGEKYFLLKFFNIATDNLDPDSFQQNVDSQKQPEPISSTQKKTLIDLFESMAGVTQTPVVKVQSGYLKRAKTNSIDKLTSYNANGLIQLVTKQLNEQTEKVGQ</sequence>
<gene>
    <name evidence="1" type="ORF">RI536_00080</name>
</gene>
<dbReference type="AlphaFoldDB" id="A0AAW8VQU3"/>
<proteinExistence type="predicted"/>
<dbReference type="Proteomes" id="UP001267003">
    <property type="component" value="Unassembled WGS sequence"/>
</dbReference>
<dbReference type="KEGG" id="lpg:BB562_07195"/>
<comment type="caution">
    <text evidence="1">The sequence shown here is derived from an EMBL/GenBank/DDBJ whole genome shotgun (WGS) entry which is preliminary data.</text>
</comment>
<organism evidence="1 2">
    <name type="scientific">Lactiplantibacillus pentosus</name>
    <name type="common">Lactobacillus pentosus</name>
    <dbReference type="NCBI Taxonomy" id="1589"/>
    <lineage>
        <taxon>Bacteria</taxon>
        <taxon>Bacillati</taxon>
        <taxon>Bacillota</taxon>
        <taxon>Bacilli</taxon>
        <taxon>Lactobacillales</taxon>
        <taxon>Lactobacillaceae</taxon>
        <taxon>Lactiplantibacillus</taxon>
    </lineage>
</organism>
<dbReference type="Pfam" id="PF04404">
    <property type="entry name" value="ERF"/>
    <property type="match status" value="1"/>
</dbReference>
<dbReference type="RefSeq" id="WP_101873344.1">
    <property type="nucleotide sequence ID" value="NZ_CP016491.1"/>
</dbReference>
<evidence type="ECO:0000313" key="1">
    <source>
        <dbReference type="EMBL" id="MDT6988529.1"/>
    </source>
</evidence>
<dbReference type="EMBL" id="JAVLAQ010000001">
    <property type="protein sequence ID" value="MDT6988529.1"/>
    <property type="molecule type" value="Genomic_DNA"/>
</dbReference>
<accession>A0AAW8VQU3</accession>
<evidence type="ECO:0000313" key="2">
    <source>
        <dbReference type="Proteomes" id="UP001267003"/>
    </source>
</evidence>
<dbReference type="InterPro" id="IPR007499">
    <property type="entry name" value="ERF_bacteria_virus"/>
</dbReference>
<protein>
    <submittedName>
        <fullName evidence="1">ERF family protein</fullName>
    </submittedName>
</protein>